<dbReference type="STRING" id="1220554.GCA_001552135_01026"/>
<gene>
    <name evidence="2" type="ORF">FXF69_33425</name>
</gene>
<evidence type="ECO:0000313" key="2">
    <source>
        <dbReference type="EMBL" id="TYB41837.1"/>
    </source>
</evidence>
<dbReference type="PRINTS" id="PR00420">
    <property type="entry name" value="RNGMNOXGNASE"/>
</dbReference>
<dbReference type="EMBL" id="VSFG01000009">
    <property type="protein sequence ID" value="TYB41837.1"/>
    <property type="molecule type" value="Genomic_DNA"/>
</dbReference>
<dbReference type="RefSeq" id="WP_067885882.1">
    <property type="nucleotide sequence ID" value="NZ_VSFG01000009.1"/>
</dbReference>
<comment type="caution">
    <text evidence="2">The sequence shown here is derived from an EMBL/GenBank/DDBJ whole genome shotgun (WGS) entry which is preliminary data.</text>
</comment>
<proteinExistence type="predicted"/>
<name>A0A5D0NBX8_9ACTN</name>
<dbReference type="SUPFAM" id="SSF51905">
    <property type="entry name" value="FAD/NAD(P)-binding domain"/>
    <property type="match status" value="1"/>
</dbReference>
<dbReference type="Pfam" id="PF01494">
    <property type="entry name" value="FAD_binding_3"/>
    <property type="match status" value="1"/>
</dbReference>
<dbReference type="PANTHER" id="PTHR43422:SF3">
    <property type="entry name" value="THIAMINE THIAZOLE SYNTHASE"/>
    <property type="match status" value="1"/>
</dbReference>
<feature type="domain" description="FAD-binding" evidence="1">
    <location>
        <begin position="12"/>
        <end position="344"/>
    </location>
</feature>
<dbReference type="InterPro" id="IPR036188">
    <property type="entry name" value="FAD/NAD-bd_sf"/>
</dbReference>
<protein>
    <submittedName>
        <fullName evidence="2">FAD-dependent oxidoreductase</fullName>
    </submittedName>
</protein>
<dbReference type="GO" id="GO:0071949">
    <property type="term" value="F:FAD binding"/>
    <property type="evidence" value="ECO:0007669"/>
    <property type="project" value="InterPro"/>
</dbReference>
<evidence type="ECO:0000313" key="3">
    <source>
        <dbReference type="Proteomes" id="UP000323380"/>
    </source>
</evidence>
<organism evidence="2 3">
    <name type="scientific">Actinomadura chibensis</name>
    <dbReference type="NCBI Taxonomy" id="392828"/>
    <lineage>
        <taxon>Bacteria</taxon>
        <taxon>Bacillati</taxon>
        <taxon>Actinomycetota</taxon>
        <taxon>Actinomycetes</taxon>
        <taxon>Streptosporangiales</taxon>
        <taxon>Thermomonosporaceae</taxon>
        <taxon>Actinomadura</taxon>
    </lineage>
</organism>
<evidence type="ECO:0000259" key="1">
    <source>
        <dbReference type="Pfam" id="PF01494"/>
    </source>
</evidence>
<sequence length="442" mass="47353">MSPVRRRGGHAVVIGAGIAGLAAARALSRAFTEVTVVERDRLPAEPRPRAGVPQGRHGHALAARGLRVLNELFPGLSSQLAAAGAPPADFCAQAEHLWPGGLLTATPSDVTIQPVSRPLLETVLRDRVQATDGVRVVEGRTVTGLVGDARRVTGVRLTRRGGGAATLPASLVADASGRTSRLPGWLAAIGVPAPEETSVDAGVGYATRGYRAEPEAGPGWRALFEIPHAPRLPRGCFALRVEGDLLLVTLQGAAGDHPPADEDGFDRFMKSLRSDIAAVVAPLRPVSGVVRYARSTAVRRHYHRVRPWPDGLVVLGDAACTFNPLYAQGMTVAALEARALGELLGRPSDADLTGFSRVFQRRAGRITSWPWLMSSLADRAWSETTPLVTAAHRYLTTCQDLAVDDPAMFRDLARVTNMLSGPAPLFRPRNLERLLRRHARPR</sequence>
<dbReference type="Proteomes" id="UP000323380">
    <property type="component" value="Unassembled WGS sequence"/>
</dbReference>
<reference evidence="2 3" key="1">
    <citation type="submission" date="2019-08" db="EMBL/GenBank/DDBJ databases">
        <title>Actinomadura sp. nov. CYP1-5 isolated from mountain soil.</title>
        <authorList>
            <person name="Songsumanus A."/>
            <person name="Kuncharoen N."/>
            <person name="Kudo T."/>
            <person name="Yuki M."/>
            <person name="Igarashi Y."/>
            <person name="Tanasupawat S."/>
        </authorList>
    </citation>
    <scope>NUCLEOTIDE SEQUENCE [LARGE SCALE GENOMIC DNA]</scope>
    <source>
        <strain evidence="2 3">JCM 14158</strain>
    </source>
</reference>
<dbReference type="Gene3D" id="3.50.50.60">
    <property type="entry name" value="FAD/NAD(P)-binding domain"/>
    <property type="match status" value="1"/>
</dbReference>
<accession>A0A5D0NBX8</accession>
<dbReference type="InterPro" id="IPR002938">
    <property type="entry name" value="FAD-bd"/>
</dbReference>
<keyword evidence="3" id="KW-1185">Reference proteome</keyword>
<dbReference type="AlphaFoldDB" id="A0A5D0NBX8"/>
<dbReference type="PANTHER" id="PTHR43422">
    <property type="entry name" value="THIAMINE THIAZOLE SYNTHASE"/>
    <property type="match status" value="1"/>
</dbReference>